<organism evidence="1 2">
    <name type="scientific">Candidatus Ventrousia excrementavium</name>
    <dbReference type="NCBI Taxonomy" id="2840961"/>
    <lineage>
        <taxon>Bacteria</taxon>
        <taxon>Bacillati</taxon>
        <taxon>Bacillota</taxon>
        <taxon>Clostridia</taxon>
        <taxon>Eubacteriales</taxon>
        <taxon>Clostridiaceae</taxon>
        <taxon>Clostridiaceae incertae sedis</taxon>
        <taxon>Candidatus Ventrousia</taxon>
    </lineage>
</organism>
<protein>
    <recommendedName>
        <fullName evidence="3">Peptidase C39-like domain-containing protein</fullName>
    </recommendedName>
</protein>
<proteinExistence type="predicted"/>
<accession>A0A9D1LL34</accession>
<reference evidence="1" key="1">
    <citation type="submission" date="2020-10" db="EMBL/GenBank/DDBJ databases">
        <authorList>
            <person name="Gilroy R."/>
        </authorList>
    </citation>
    <scope>NUCLEOTIDE SEQUENCE</scope>
    <source>
        <strain evidence="1">CHK191-8634</strain>
    </source>
</reference>
<evidence type="ECO:0000313" key="2">
    <source>
        <dbReference type="Proteomes" id="UP000824073"/>
    </source>
</evidence>
<reference evidence="1" key="2">
    <citation type="journal article" date="2021" name="PeerJ">
        <title>Extensive microbial diversity within the chicken gut microbiome revealed by metagenomics and culture.</title>
        <authorList>
            <person name="Gilroy R."/>
            <person name="Ravi A."/>
            <person name="Getino M."/>
            <person name="Pursley I."/>
            <person name="Horton D.L."/>
            <person name="Alikhan N.F."/>
            <person name="Baker D."/>
            <person name="Gharbi K."/>
            <person name="Hall N."/>
            <person name="Watson M."/>
            <person name="Adriaenssens E.M."/>
            <person name="Foster-Nyarko E."/>
            <person name="Jarju S."/>
            <person name="Secka A."/>
            <person name="Antonio M."/>
            <person name="Oren A."/>
            <person name="Chaudhuri R.R."/>
            <person name="La Ragione R."/>
            <person name="Hildebrand F."/>
            <person name="Pallen M.J."/>
        </authorList>
    </citation>
    <scope>NUCLEOTIDE SEQUENCE</scope>
    <source>
        <strain evidence="1">CHK191-8634</strain>
    </source>
</reference>
<dbReference type="EMBL" id="DVMR01000050">
    <property type="protein sequence ID" value="HIU43854.1"/>
    <property type="molecule type" value="Genomic_DNA"/>
</dbReference>
<dbReference type="Proteomes" id="UP000824073">
    <property type="component" value="Unassembled WGS sequence"/>
</dbReference>
<dbReference type="AlphaFoldDB" id="A0A9D1LL34"/>
<sequence length="129" mass="13828">MVVETLLGYPFPLEKSADFALEHGARVPGGTDMGVLSRALEQGSIAVANVGGDRTGHKGVFSDSGHYLVVLAEAPDGRLVLADPYLYAGKYDKPHRQAVEVVNSLLYAPPDVVDKDAENRSPRYTVFGV</sequence>
<name>A0A9D1LL34_9CLOT</name>
<evidence type="ECO:0000313" key="1">
    <source>
        <dbReference type="EMBL" id="HIU43854.1"/>
    </source>
</evidence>
<gene>
    <name evidence="1" type="ORF">IAB67_06115</name>
</gene>
<comment type="caution">
    <text evidence="1">The sequence shown here is derived from an EMBL/GenBank/DDBJ whole genome shotgun (WGS) entry which is preliminary data.</text>
</comment>
<evidence type="ECO:0008006" key="3">
    <source>
        <dbReference type="Google" id="ProtNLM"/>
    </source>
</evidence>